<keyword evidence="7 8" id="KW-0472">Membrane</keyword>
<dbReference type="PANTHER" id="PTHR32196:SF21">
    <property type="entry name" value="ABC TRANSPORTER PERMEASE PROTEIN YPHD-RELATED"/>
    <property type="match status" value="1"/>
</dbReference>
<feature type="transmembrane region" description="Helical" evidence="8">
    <location>
        <begin position="32"/>
        <end position="62"/>
    </location>
</feature>
<dbReference type="InterPro" id="IPR001851">
    <property type="entry name" value="ABC_transp_permease"/>
</dbReference>
<evidence type="ECO:0000256" key="6">
    <source>
        <dbReference type="ARBA" id="ARBA00022989"/>
    </source>
</evidence>
<protein>
    <submittedName>
        <fullName evidence="9">ABC transporter permease</fullName>
    </submittedName>
</protein>
<evidence type="ECO:0000256" key="1">
    <source>
        <dbReference type="ARBA" id="ARBA00004651"/>
    </source>
</evidence>
<feature type="transmembrane region" description="Helical" evidence="8">
    <location>
        <begin position="229"/>
        <end position="247"/>
    </location>
</feature>
<keyword evidence="3" id="KW-1003">Cell membrane</keyword>
<keyword evidence="5 8" id="KW-0812">Transmembrane</keyword>
<evidence type="ECO:0000313" key="10">
    <source>
        <dbReference type="Proteomes" id="UP001201844"/>
    </source>
</evidence>
<comment type="caution">
    <text evidence="9">The sequence shown here is derived from an EMBL/GenBank/DDBJ whole genome shotgun (WGS) entry which is preliminary data.</text>
</comment>
<feature type="transmembrane region" description="Helical" evidence="8">
    <location>
        <begin position="69"/>
        <end position="89"/>
    </location>
</feature>
<evidence type="ECO:0000256" key="2">
    <source>
        <dbReference type="ARBA" id="ARBA00022448"/>
    </source>
</evidence>
<feature type="transmembrane region" description="Helical" evidence="8">
    <location>
        <begin position="147"/>
        <end position="167"/>
    </location>
</feature>
<feature type="transmembrane region" description="Helical" evidence="8">
    <location>
        <begin position="194"/>
        <end position="217"/>
    </location>
</feature>
<evidence type="ECO:0000256" key="3">
    <source>
        <dbReference type="ARBA" id="ARBA00022475"/>
    </source>
</evidence>
<reference evidence="9 10" key="1">
    <citation type="submission" date="2022-02" db="EMBL/GenBank/DDBJ databases">
        <title>Shinella B3.7 sp. nov., isolated from Sediment (Zhairuo Island).</title>
        <authorList>
            <person name="Chen G."/>
        </authorList>
    </citation>
    <scope>NUCLEOTIDE SEQUENCE [LARGE SCALE GENOMIC DNA]</scope>
    <source>
        <strain evidence="9 10">B3.7</strain>
        <plasmid evidence="9">unnamed</plasmid>
    </source>
</reference>
<evidence type="ECO:0000256" key="8">
    <source>
        <dbReference type="SAM" id="Phobius"/>
    </source>
</evidence>
<gene>
    <name evidence="9" type="ORF">MKI86_13390</name>
</gene>
<keyword evidence="2" id="KW-0813">Transport</keyword>
<dbReference type="EMBL" id="JAKVIN010000005">
    <property type="protein sequence ID" value="MCJ8150138.1"/>
    <property type="molecule type" value="Genomic_DNA"/>
</dbReference>
<sequence length="309" mass="32378">MAVVLFAGFAVALDGFTAPANLLNIVRSVSVLGILAAGMGIVVIGRGIDLSMVSIMVVTVAIQLQLLQAGWSLWSATAIVAVITVGLGLMNGFMVAYAGVSALFATLASSAFVFGFVRSQILTQDVIYIPETAGSLLWLGKARLFDLPLDVIVFLAVVLIALVLLRWSRPGRFLYLMGDNFQAARTMGIPVRPLIVASFVASAVLAWLAGIASAVSLQSMNTRLVNSALLYDVVLVVVIGGIGLSGGKGGMRNVVVGALLIGILLNGMTILNLPNIHQNLIKALILLGAIILDGQLNPRDEQTSQQGDI</sequence>
<evidence type="ECO:0000313" key="9">
    <source>
        <dbReference type="EMBL" id="MCJ8150138.1"/>
    </source>
</evidence>
<evidence type="ECO:0000256" key="5">
    <source>
        <dbReference type="ARBA" id="ARBA00022692"/>
    </source>
</evidence>
<evidence type="ECO:0000256" key="7">
    <source>
        <dbReference type="ARBA" id="ARBA00023136"/>
    </source>
</evidence>
<keyword evidence="10" id="KW-1185">Reference proteome</keyword>
<dbReference type="RefSeq" id="WP_241601580.1">
    <property type="nucleotide sequence ID" value="NZ_JAKVIN010000005.1"/>
</dbReference>
<feature type="transmembrane region" description="Helical" evidence="8">
    <location>
        <begin position="95"/>
        <end position="117"/>
    </location>
</feature>
<dbReference type="Proteomes" id="UP001201844">
    <property type="component" value="Unassembled WGS sequence"/>
</dbReference>
<dbReference type="Pfam" id="PF02653">
    <property type="entry name" value="BPD_transp_2"/>
    <property type="match status" value="1"/>
</dbReference>
<proteinExistence type="predicted"/>
<keyword evidence="9" id="KW-0614">Plasmid</keyword>
<accession>A0ABT0CNE5</accession>
<keyword evidence="4" id="KW-0997">Cell inner membrane</keyword>
<dbReference type="CDD" id="cd06579">
    <property type="entry name" value="TM_PBP1_transp_AraH_like"/>
    <property type="match status" value="1"/>
</dbReference>
<name>A0ABT0CNE5_9HYPH</name>
<evidence type="ECO:0000256" key="4">
    <source>
        <dbReference type="ARBA" id="ARBA00022519"/>
    </source>
</evidence>
<keyword evidence="6 8" id="KW-1133">Transmembrane helix</keyword>
<organism evidence="9 10">
    <name type="scientific">Shinella sedimenti</name>
    <dbReference type="NCBI Taxonomy" id="2919913"/>
    <lineage>
        <taxon>Bacteria</taxon>
        <taxon>Pseudomonadati</taxon>
        <taxon>Pseudomonadota</taxon>
        <taxon>Alphaproteobacteria</taxon>
        <taxon>Hyphomicrobiales</taxon>
        <taxon>Rhizobiaceae</taxon>
        <taxon>Shinella</taxon>
    </lineage>
</organism>
<comment type="subcellular location">
    <subcellularLocation>
        <location evidence="1">Cell membrane</location>
        <topology evidence="1">Multi-pass membrane protein</topology>
    </subcellularLocation>
</comment>
<dbReference type="PANTHER" id="PTHR32196">
    <property type="entry name" value="ABC TRANSPORTER PERMEASE PROTEIN YPHD-RELATED-RELATED"/>
    <property type="match status" value="1"/>
</dbReference>
<feature type="transmembrane region" description="Helical" evidence="8">
    <location>
        <begin position="253"/>
        <end position="273"/>
    </location>
</feature>
<geneLocation type="plasmid" evidence="9">
    <name>unnamed</name>
</geneLocation>